<dbReference type="PANTHER" id="PTHR43340:SF1">
    <property type="entry name" value="HYPOXANTHINE PHOSPHORIBOSYLTRANSFERASE"/>
    <property type="match status" value="1"/>
</dbReference>
<dbReference type="UniPathway" id="UPA00591">
    <property type="reaction ID" value="UER00648"/>
</dbReference>
<protein>
    <recommendedName>
        <fullName evidence="5 13">Hypoxanthine phosphoribosyltransferase</fullName>
        <ecNumber evidence="5 13">2.4.2.8</ecNumber>
    </recommendedName>
</protein>
<dbReference type="OMA" id="VIFMEDI"/>
<sequence length="186" mass="20443">MESGAPVPAQWTSVVSEVLIGTHALSKRIFALGDQISSDYAGLNPLLIVVLKGSYMFASDLSRSVTVEHELEFIRARSYVGTRSSGSVTIQGLDDVSLKGRHLIVIEDIVDTGLTLTNLYKSFEGQGAASIKTCSLLEKETTRRPESVPHIDYVAFKIPDKFVIGYGLDVDQRFRHLPFVGVFKQP</sequence>
<gene>
    <name evidence="15" type="ORF">CHC_T00004428001</name>
</gene>
<accession>R7QEZ5</accession>
<evidence type="ECO:0000256" key="8">
    <source>
        <dbReference type="ARBA" id="ARBA00022679"/>
    </source>
</evidence>
<comment type="pathway">
    <text evidence="3 13">Purine metabolism; IMP biosynthesis via salvage pathway; IMP from hypoxanthine: step 1/1.</text>
</comment>
<evidence type="ECO:0000256" key="6">
    <source>
        <dbReference type="ARBA" id="ARBA00022490"/>
    </source>
</evidence>
<dbReference type="InterPro" id="IPR050408">
    <property type="entry name" value="HGPRT"/>
</dbReference>
<dbReference type="GO" id="GO:0032263">
    <property type="term" value="P:GMP salvage"/>
    <property type="evidence" value="ECO:0007669"/>
    <property type="project" value="TreeGrafter"/>
</dbReference>
<evidence type="ECO:0000259" key="14">
    <source>
        <dbReference type="Pfam" id="PF00156"/>
    </source>
</evidence>
<dbReference type="PANTHER" id="PTHR43340">
    <property type="entry name" value="HYPOXANTHINE-GUANINE PHOSPHORIBOSYLTRANSFERASE"/>
    <property type="match status" value="1"/>
</dbReference>
<feature type="domain" description="Phosphoribosyltransferase" evidence="14">
    <location>
        <begin position="28"/>
        <end position="169"/>
    </location>
</feature>
<dbReference type="EC" id="2.4.2.8" evidence="5 13"/>
<evidence type="ECO:0000256" key="12">
    <source>
        <dbReference type="ARBA" id="ARBA00022842"/>
    </source>
</evidence>
<dbReference type="InterPro" id="IPR005904">
    <property type="entry name" value="Hxn_phspho_trans"/>
</dbReference>
<dbReference type="GO" id="GO:0006166">
    <property type="term" value="P:purine ribonucleoside salvage"/>
    <property type="evidence" value="ECO:0007669"/>
    <property type="project" value="UniProtKB-KW"/>
</dbReference>
<dbReference type="InterPro" id="IPR029057">
    <property type="entry name" value="PRTase-like"/>
</dbReference>
<dbReference type="GO" id="GO:0005829">
    <property type="term" value="C:cytosol"/>
    <property type="evidence" value="ECO:0007669"/>
    <property type="project" value="TreeGrafter"/>
</dbReference>
<dbReference type="STRING" id="2769.R7QEZ5"/>
<dbReference type="GO" id="GO:0000287">
    <property type="term" value="F:magnesium ion binding"/>
    <property type="evidence" value="ECO:0007669"/>
    <property type="project" value="TreeGrafter"/>
</dbReference>
<comment type="similarity">
    <text evidence="4 13">Belongs to the purine/pyrimidine phosphoribosyltransferase family.</text>
</comment>
<dbReference type="GO" id="GO:0046100">
    <property type="term" value="P:hypoxanthine metabolic process"/>
    <property type="evidence" value="ECO:0007669"/>
    <property type="project" value="TreeGrafter"/>
</dbReference>
<keyword evidence="8 13" id="KW-0808">Transferase</keyword>
<dbReference type="OrthoDB" id="9449045at2759"/>
<keyword evidence="6 13" id="KW-0963">Cytoplasm</keyword>
<dbReference type="Gramene" id="CDF36006">
    <property type="protein sequence ID" value="CDF36006"/>
    <property type="gene ID" value="CHC_T00004428001"/>
</dbReference>
<evidence type="ECO:0000256" key="9">
    <source>
        <dbReference type="ARBA" id="ARBA00022723"/>
    </source>
</evidence>
<dbReference type="GO" id="GO:0000166">
    <property type="term" value="F:nucleotide binding"/>
    <property type="evidence" value="ECO:0007669"/>
    <property type="project" value="UniProtKB-KW"/>
</dbReference>
<evidence type="ECO:0000256" key="2">
    <source>
        <dbReference type="ARBA" id="ARBA00004496"/>
    </source>
</evidence>
<dbReference type="KEGG" id="ccp:CHC_T00004428001"/>
<dbReference type="GO" id="GO:0004422">
    <property type="term" value="F:hypoxanthine phosphoribosyltransferase activity"/>
    <property type="evidence" value="ECO:0007669"/>
    <property type="project" value="InterPro"/>
</dbReference>
<reference evidence="16" key="1">
    <citation type="journal article" date="2013" name="Proc. Natl. Acad. Sci. U.S.A.">
        <title>Genome structure and metabolic features in the red seaweed Chondrus crispus shed light on evolution of the Archaeplastida.</title>
        <authorList>
            <person name="Collen J."/>
            <person name="Porcel B."/>
            <person name="Carre W."/>
            <person name="Ball S.G."/>
            <person name="Chaparro C."/>
            <person name="Tonon T."/>
            <person name="Barbeyron T."/>
            <person name="Michel G."/>
            <person name="Noel B."/>
            <person name="Valentin K."/>
            <person name="Elias M."/>
            <person name="Artiguenave F."/>
            <person name="Arun A."/>
            <person name="Aury J.M."/>
            <person name="Barbosa-Neto J.F."/>
            <person name="Bothwell J.H."/>
            <person name="Bouget F.Y."/>
            <person name="Brillet L."/>
            <person name="Cabello-Hurtado F."/>
            <person name="Capella-Gutierrez S."/>
            <person name="Charrier B."/>
            <person name="Cladiere L."/>
            <person name="Cock J.M."/>
            <person name="Coelho S.M."/>
            <person name="Colleoni C."/>
            <person name="Czjzek M."/>
            <person name="Da Silva C."/>
            <person name="Delage L."/>
            <person name="Denoeud F."/>
            <person name="Deschamps P."/>
            <person name="Dittami S.M."/>
            <person name="Gabaldon T."/>
            <person name="Gachon C.M."/>
            <person name="Groisillier A."/>
            <person name="Herve C."/>
            <person name="Jabbari K."/>
            <person name="Katinka M."/>
            <person name="Kloareg B."/>
            <person name="Kowalczyk N."/>
            <person name="Labadie K."/>
            <person name="Leblanc C."/>
            <person name="Lopez P.J."/>
            <person name="McLachlan D.H."/>
            <person name="Meslet-Cladiere L."/>
            <person name="Moustafa A."/>
            <person name="Nehr Z."/>
            <person name="Nyvall Collen P."/>
            <person name="Panaud O."/>
            <person name="Partensky F."/>
            <person name="Poulain J."/>
            <person name="Rensing S.A."/>
            <person name="Rousvoal S."/>
            <person name="Samson G."/>
            <person name="Symeonidi A."/>
            <person name="Weissenbach J."/>
            <person name="Zambounis A."/>
            <person name="Wincker P."/>
            <person name="Boyen C."/>
        </authorList>
    </citation>
    <scope>NUCLEOTIDE SEQUENCE [LARGE SCALE GENOMIC DNA]</scope>
    <source>
        <strain evidence="16">cv. Stackhouse</strain>
    </source>
</reference>
<evidence type="ECO:0000256" key="10">
    <source>
        <dbReference type="ARBA" id="ARBA00022726"/>
    </source>
</evidence>
<comment type="subcellular location">
    <subcellularLocation>
        <location evidence="2 13">Cytoplasm</location>
    </subcellularLocation>
</comment>
<dbReference type="EMBL" id="HG001756">
    <property type="protein sequence ID" value="CDF36006.1"/>
    <property type="molecule type" value="Genomic_DNA"/>
</dbReference>
<comment type="cofactor">
    <cofactor evidence="1 13">
        <name>Mg(2+)</name>
        <dbReference type="ChEBI" id="CHEBI:18420"/>
    </cofactor>
</comment>
<keyword evidence="16" id="KW-1185">Reference proteome</keyword>
<dbReference type="GO" id="GO:0032264">
    <property type="term" value="P:IMP salvage"/>
    <property type="evidence" value="ECO:0007669"/>
    <property type="project" value="UniProtKB-UniPathway"/>
</dbReference>
<keyword evidence="7 13" id="KW-0328">Glycosyltransferase</keyword>
<keyword evidence="9 13" id="KW-0479">Metal-binding</keyword>
<evidence type="ECO:0000256" key="1">
    <source>
        <dbReference type="ARBA" id="ARBA00001946"/>
    </source>
</evidence>
<dbReference type="Gene3D" id="3.40.50.2020">
    <property type="match status" value="1"/>
</dbReference>
<name>R7QEZ5_CHOCR</name>
<dbReference type="InterPro" id="IPR000836">
    <property type="entry name" value="PRTase_dom"/>
</dbReference>
<evidence type="ECO:0000256" key="13">
    <source>
        <dbReference type="RuleBase" id="RU364099"/>
    </source>
</evidence>
<dbReference type="GO" id="GO:0006178">
    <property type="term" value="P:guanine salvage"/>
    <property type="evidence" value="ECO:0007669"/>
    <property type="project" value="TreeGrafter"/>
</dbReference>
<dbReference type="SUPFAM" id="SSF53271">
    <property type="entry name" value="PRTase-like"/>
    <property type="match status" value="1"/>
</dbReference>
<evidence type="ECO:0000313" key="16">
    <source>
        <dbReference type="Proteomes" id="UP000012073"/>
    </source>
</evidence>
<organism evidence="15 16">
    <name type="scientific">Chondrus crispus</name>
    <name type="common">Carrageen Irish moss</name>
    <name type="synonym">Polymorpha crispa</name>
    <dbReference type="NCBI Taxonomy" id="2769"/>
    <lineage>
        <taxon>Eukaryota</taxon>
        <taxon>Rhodophyta</taxon>
        <taxon>Florideophyceae</taxon>
        <taxon>Rhodymeniophycidae</taxon>
        <taxon>Gigartinales</taxon>
        <taxon>Gigartinaceae</taxon>
        <taxon>Chondrus</taxon>
    </lineage>
</organism>
<evidence type="ECO:0000313" key="15">
    <source>
        <dbReference type="EMBL" id="CDF36006.1"/>
    </source>
</evidence>
<dbReference type="NCBIfam" id="TIGR01203">
    <property type="entry name" value="HGPRTase"/>
    <property type="match status" value="1"/>
</dbReference>
<dbReference type="AlphaFoldDB" id="R7QEZ5"/>
<dbReference type="Pfam" id="PF00156">
    <property type="entry name" value="Pribosyltran"/>
    <property type="match status" value="1"/>
</dbReference>
<dbReference type="GeneID" id="17323541"/>
<evidence type="ECO:0000256" key="5">
    <source>
        <dbReference type="ARBA" id="ARBA00011895"/>
    </source>
</evidence>
<dbReference type="CDD" id="cd06223">
    <property type="entry name" value="PRTases_typeI"/>
    <property type="match status" value="1"/>
</dbReference>
<keyword evidence="11 13" id="KW-0547">Nucleotide-binding</keyword>
<comment type="catalytic activity">
    <reaction evidence="13">
        <text>IMP + diphosphate = hypoxanthine + 5-phospho-alpha-D-ribose 1-diphosphate</text>
        <dbReference type="Rhea" id="RHEA:17973"/>
        <dbReference type="ChEBI" id="CHEBI:17368"/>
        <dbReference type="ChEBI" id="CHEBI:33019"/>
        <dbReference type="ChEBI" id="CHEBI:58017"/>
        <dbReference type="ChEBI" id="CHEBI:58053"/>
        <dbReference type="EC" id="2.4.2.8"/>
    </reaction>
</comment>
<evidence type="ECO:0000256" key="11">
    <source>
        <dbReference type="ARBA" id="ARBA00022741"/>
    </source>
</evidence>
<dbReference type="PhylomeDB" id="R7QEZ5"/>
<evidence type="ECO:0000256" key="7">
    <source>
        <dbReference type="ARBA" id="ARBA00022676"/>
    </source>
</evidence>
<evidence type="ECO:0000256" key="3">
    <source>
        <dbReference type="ARBA" id="ARBA00004669"/>
    </source>
</evidence>
<keyword evidence="12 13" id="KW-0460">Magnesium</keyword>
<dbReference type="RefSeq" id="XP_005715825.1">
    <property type="nucleotide sequence ID" value="XM_005715768.1"/>
</dbReference>
<dbReference type="Proteomes" id="UP000012073">
    <property type="component" value="Unassembled WGS sequence"/>
</dbReference>
<evidence type="ECO:0000256" key="4">
    <source>
        <dbReference type="ARBA" id="ARBA00008391"/>
    </source>
</evidence>
<keyword evidence="10 13" id="KW-0660">Purine salvage</keyword>
<proteinExistence type="inferred from homology"/>